<dbReference type="Pfam" id="PF18922">
    <property type="entry name" value="DUF5672"/>
    <property type="match status" value="1"/>
</dbReference>
<reference evidence="4" key="1">
    <citation type="submission" date="2017-02" db="EMBL/GenBank/DDBJ databases">
        <authorList>
            <person name="Varghese N."/>
            <person name="Submissions S."/>
        </authorList>
    </citation>
    <scope>NUCLEOTIDE SEQUENCE [LARGE SCALE GENOMIC DNA]</scope>
    <source>
        <strain evidence="4">SM117</strain>
    </source>
</reference>
<gene>
    <name evidence="3" type="ORF">SAMN06295987_11433</name>
</gene>
<feature type="transmembrane region" description="Helical" evidence="1">
    <location>
        <begin position="20"/>
        <end position="38"/>
    </location>
</feature>
<feature type="domain" description="DUF5672" evidence="2">
    <location>
        <begin position="71"/>
        <end position="204"/>
    </location>
</feature>
<sequence>MSPLLDDSGSVRARKLSLPGVMLCAVASVNILATVAALRRAMTVANFGDCVLFTDSAHEIATPGIRVVTIEPIVSSAAYSQFVLRDLVDHVTLQHCMLVQWDGYPTHPKLWEDAFLECDYIGAPWPQFSDGHNVGNGGFSLRSRNLMEACRAPGMTIGHPEDVMIGRVNRSALEKRGLRFAETTLAARFSCERSGNLHMSFGFHGVFHMVDVLGVHQFLKLYESLDERTSVWRDLTTIIRELRAGGASWTIGPRMWCDRIRAYWPGKNTLMQRRD</sequence>
<dbReference type="Proteomes" id="UP000190989">
    <property type="component" value="Unassembled WGS sequence"/>
</dbReference>
<dbReference type="EMBL" id="FVZE01000014">
    <property type="protein sequence ID" value="SLK11371.1"/>
    <property type="molecule type" value="Genomic_DNA"/>
</dbReference>
<dbReference type="InterPro" id="IPR043729">
    <property type="entry name" value="DUF5672"/>
</dbReference>
<evidence type="ECO:0000313" key="3">
    <source>
        <dbReference type="EMBL" id="SLK11371.1"/>
    </source>
</evidence>
<dbReference type="AlphaFoldDB" id="A0A1U6ITL8"/>
<accession>A0A1U6ITL8</accession>
<keyword evidence="1" id="KW-1133">Transmembrane helix</keyword>
<protein>
    <recommendedName>
        <fullName evidence="2">DUF5672 domain-containing protein</fullName>
    </recommendedName>
</protein>
<dbReference type="STRING" id="428990.SAMN06295987_11433"/>
<evidence type="ECO:0000259" key="2">
    <source>
        <dbReference type="Pfam" id="PF18922"/>
    </source>
</evidence>
<organism evidence="3 4">
    <name type="scientific">Novosphingobium mathurense</name>
    <dbReference type="NCBI Taxonomy" id="428990"/>
    <lineage>
        <taxon>Bacteria</taxon>
        <taxon>Pseudomonadati</taxon>
        <taxon>Pseudomonadota</taxon>
        <taxon>Alphaproteobacteria</taxon>
        <taxon>Sphingomonadales</taxon>
        <taxon>Sphingomonadaceae</taxon>
        <taxon>Novosphingobium</taxon>
    </lineage>
</organism>
<name>A0A1U6ITL8_9SPHN</name>
<evidence type="ECO:0000313" key="4">
    <source>
        <dbReference type="Proteomes" id="UP000190989"/>
    </source>
</evidence>
<evidence type="ECO:0000256" key="1">
    <source>
        <dbReference type="SAM" id="Phobius"/>
    </source>
</evidence>
<proteinExistence type="predicted"/>
<keyword evidence="4" id="KW-1185">Reference proteome</keyword>
<keyword evidence="1" id="KW-0812">Transmembrane</keyword>
<keyword evidence="1" id="KW-0472">Membrane</keyword>